<keyword evidence="2" id="KW-0813">Transport</keyword>
<reference evidence="11 12" key="1">
    <citation type="submission" date="2021-06" db="EMBL/GenBank/DDBJ databases">
        <title>Caerostris darwini draft genome.</title>
        <authorList>
            <person name="Kono N."/>
            <person name="Arakawa K."/>
        </authorList>
    </citation>
    <scope>NUCLEOTIDE SEQUENCE [LARGE SCALE GENOMIC DNA]</scope>
</reference>
<dbReference type="InterPro" id="IPR044865">
    <property type="entry name" value="MRH_dom"/>
</dbReference>
<dbReference type="SUPFAM" id="SSF50911">
    <property type="entry name" value="Mannose 6-phosphate receptor domain"/>
    <property type="match status" value="1"/>
</dbReference>
<evidence type="ECO:0000313" key="11">
    <source>
        <dbReference type="EMBL" id="GIY69855.1"/>
    </source>
</evidence>
<keyword evidence="6 9" id="KW-0472">Membrane</keyword>
<evidence type="ECO:0000256" key="4">
    <source>
        <dbReference type="ARBA" id="ARBA00022729"/>
    </source>
</evidence>
<dbReference type="PANTHER" id="PTHR15071:SF29">
    <property type="entry name" value="CATION-DEPENDENT MANNOSE-6-PHOSPHATE RECEPTOR"/>
    <property type="match status" value="1"/>
</dbReference>
<dbReference type="GO" id="GO:0005768">
    <property type="term" value="C:endosome"/>
    <property type="evidence" value="ECO:0007669"/>
    <property type="project" value="InterPro"/>
</dbReference>
<name>A0AAV4VK74_9ARAC</name>
<dbReference type="PROSITE" id="PS51914">
    <property type="entry name" value="MRH"/>
    <property type="match status" value="1"/>
</dbReference>
<evidence type="ECO:0000256" key="2">
    <source>
        <dbReference type="ARBA" id="ARBA00022448"/>
    </source>
</evidence>
<evidence type="ECO:0000256" key="9">
    <source>
        <dbReference type="SAM" id="Phobius"/>
    </source>
</evidence>
<dbReference type="EMBL" id="BPLQ01013114">
    <property type="protein sequence ID" value="GIY69855.1"/>
    <property type="molecule type" value="Genomic_DNA"/>
</dbReference>
<dbReference type="AlphaFoldDB" id="A0AAV4VK74"/>
<sequence>MIQLFNILPTCRADCEIYRPVNPNETKRETELLNIIKPLNGLTFEVKDSVAPGEYTYKVSICGHVEGSGPNVAAVQYSKDKKEFILGKNNEVDIMGGTGWILLSYYGGDKYHEHHCNGSERVTQIMIVCDPDILKGKFEILEERVSSNRSNCYYLFELNSNVSCPIKKQEILPDKLSSGSVFCILFFTAVSVYLICGFLYKRIVMGAKGLEQIPNYSFWRDFGNLQADGCDYFCRWGPRQESQAYRGIDDHLKMDEERDDQLLNM</sequence>
<feature type="transmembrane region" description="Helical" evidence="9">
    <location>
        <begin position="179"/>
        <end position="200"/>
    </location>
</feature>
<dbReference type="InterPro" id="IPR000296">
    <property type="entry name" value="Man-6-P_rcpt_cation_dep"/>
</dbReference>
<dbReference type="InterPro" id="IPR028927">
    <property type="entry name" value="Man-6-P_rcpt"/>
</dbReference>
<dbReference type="InterPro" id="IPR009011">
    <property type="entry name" value="Man6P_isomerase_rcpt-bd_dom_sf"/>
</dbReference>
<keyword evidence="5 9" id="KW-1133">Transmembrane helix</keyword>
<keyword evidence="3 9" id="KW-0812">Transmembrane</keyword>
<evidence type="ECO:0000256" key="3">
    <source>
        <dbReference type="ARBA" id="ARBA00022692"/>
    </source>
</evidence>
<dbReference type="GO" id="GO:0005802">
    <property type="term" value="C:trans-Golgi network"/>
    <property type="evidence" value="ECO:0007669"/>
    <property type="project" value="TreeGrafter"/>
</dbReference>
<evidence type="ECO:0000256" key="7">
    <source>
        <dbReference type="ARBA" id="ARBA00023157"/>
    </source>
</evidence>
<protein>
    <submittedName>
        <fullName evidence="11">Cation-dependent mannose-6-phosphate receptor</fullName>
    </submittedName>
</protein>
<comment type="caution">
    <text evidence="11">The sequence shown here is derived from an EMBL/GenBank/DDBJ whole genome shotgun (WGS) entry which is preliminary data.</text>
</comment>
<evidence type="ECO:0000259" key="10">
    <source>
        <dbReference type="PROSITE" id="PS51914"/>
    </source>
</evidence>
<evidence type="ECO:0000256" key="6">
    <source>
        <dbReference type="ARBA" id="ARBA00023136"/>
    </source>
</evidence>
<dbReference type="PANTHER" id="PTHR15071">
    <property type="entry name" value="MANNOSE-6-PHOSPHATE RECEPTOR FAMILY MEMBER"/>
    <property type="match status" value="1"/>
</dbReference>
<dbReference type="Pfam" id="PF02157">
    <property type="entry name" value="Man-6-P_recep"/>
    <property type="match status" value="1"/>
</dbReference>
<keyword evidence="4" id="KW-0732">Signal</keyword>
<dbReference type="GO" id="GO:0006622">
    <property type="term" value="P:protein targeting to lysosome"/>
    <property type="evidence" value="ECO:0007669"/>
    <property type="project" value="InterPro"/>
</dbReference>
<dbReference type="Gene3D" id="2.70.130.10">
    <property type="entry name" value="Mannose-6-phosphate receptor binding domain"/>
    <property type="match status" value="1"/>
</dbReference>
<organism evidence="11 12">
    <name type="scientific">Caerostris darwini</name>
    <dbReference type="NCBI Taxonomy" id="1538125"/>
    <lineage>
        <taxon>Eukaryota</taxon>
        <taxon>Metazoa</taxon>
        <taxon>Ecdysozoa</taxon>
        <taxon>Arthropoda</taxon>
        <taxon>Chelicerata</taxon>
        <taxon>Arachnida</taxon>
        <taxon>Araneae</taxon>
        <taxon>Araneomorphae</taxon>
        <taxon>Entelegynae</taxon>
        <taxon>Araneoidea</taxon>
        <taxon>Araneidae</taxon>
        <taxon>Caerostris</taxon>
    </lineage>
</organism>
<dbReference type="PRINTS" id="PR00715">
    <property type="entry name" value="MAN6PRECEPTR"/>
</dbReference>
<keyword evidence="12" id="KW-1185">Reference proteome</keyword>
<proteinExistence type="predicted"/>
<gene>
    <name evidence="11" type="primary">M6pr</name>
    <name evidence="11" type="ORF">CDAR_174161</name>
</gene>
<evidence type="ECO:0000313" key="12">
    <source>
        <dbReference type="Proteomes" id="UP001054837"/>
    </source>
</evidence>
<keyword evidence="7" id="KW-1015">Disulfide bond</keyword>
<feature type="domain" description="MRH" evidence="10">
    <location>
        <begin position="13"/>
        <end position="166"/>
    </location>
</feature>
<dbReference type="Proteomes" id="UP001054837">
    <property type="component" value="Unassembled WGS sequence"/>
</dbReference>
<dbReference type="GO" id="GO:0019904">
    <property type="term" value="F:protein domain specific binding"/>
    <property type="evidence" value="ECO:0007669"/>
    <property type="project" value="InterPro"/>
</dbReference>
<evidence type="ECO:0000256" key="1">
    <source>
        <dbReference type="ARBA" id="ARBA00004308"/>
    </source>
</evidence>
<keyword evidence="8" id="KW-0325">Glycoprotein</keyword>
<accession>A0AAV4VK74</accession>
<evidence type="ECO:0000256" key="5">
    <source>
        <dbReference type="ARBA" id="ARBA00022989"/>
    </source>
</evidence>
<evidence type="ECO:0000256" key="8">
    <source>
        <dbReference type="ARBA" id="ARBA00023180"/>
    </source>
</evidence>
<comment type="subcellular location">
    <subcellularLocation>
        <location evidence="1">Endomembrane system</location>
    </subcellularLocation>
</comment>
<keyword evidence="11" id="KW-0675">Receptor</keyword>